<dbReference type="Pfam" id="PF16266">
    <property type="entry name" value="DUF4919"/>
    <property type="match status" value="1"/>
</dbReference>
<dbReference type="InterPro" id="IPR011990">
    <property type="entry name" value="TPR-like_helical_dom_sf"/>
</dbReference>
<name>A0A1M5TT67_9BACT</name>
<protein>
    <submittedName>
        <fullName evidence="2">Uncharacterized protein</fullName>
    </submittedName>
</protein>
<dbReference type="SUPFAM" id="SSF48452">
    <property type="entry name" value="TPR-like"/>
    <property type="match status" value="1"/>
</dbReference>
<proteinExistence type="predicted"/>
<sequence>MLLLRRLTAASIILFGLLITIDGFSQKDNYKKNDKKSKAENKRYEKDLKENPNSAAPHWRHANIVGAFDFAEAQEAWRYYDKALKIDSTNAAIWSDFADYLLRVHEDMRTSLALYERALKLEPDNKKLQGKVDDLTKKVEQIQETARLRSIGRSDHRKVDHGIKYSVISNFDSLQALTLNAESPYAYEKLLKRFLEDDLINEWETYLLCLGYAKTETYSPYSDLSGDLYKNNKDGNYDKTLEHEQELLKENPVSASMYRELMYAHRRKGENEIADRYQRRVQRLYEAMIFTGDGTCDKPYVTLTTTEEYALINYLGLYSTGSQALLTCNGGYADKLSIMDRDEKKGELYFDVRLLFKKMSEAFKK</sequence>
<dbReference type="Proteomes" id="UP000184212">
    <property type="component" value="Unassembled WGS sequence"/>
</dbReference>
<evidence type="ECO:0000313" key="2">
    <source>
        <dbReference type="EMBL" id="SHH54015.1"/>
    </source>
</evidence>
<reference evidence="2 3" key="1">
    <citation type="submission" date="2016-11" db="EMBL/GenBank/DDBJ databases">
        <authorList>
            <person name="Jaros S."/>
            <person name="Januszkiewicz K."/>
            <person name="Wedrychowicz H."/>
        </authorList>
    </citation>
    <scope>NUCLEOTIDE SEQUENCE [LARGE SCALE GENOMIC DNA]</scope>
    <source>
        <strain evidence="2 3">DSM 24574</strain>
    </source>
</reference>
<keyword evidence="3" id="KW-1185">Reference proteome</keyword>
<evidence type="ECO:0000256" key="1">
    <source>
        <dbReference type="SAM" id="MobiDB-lite"/>
    </source>
</evidence>
<dbReference type="Gene3D" id="1.25.40.10">
    <property type="entry name" value="Tetratricopeptide repeat domain"/>
    <property type="match status" value="1"/>
</dbReference>
<evidence type="ECO:0000313" key="3">
    <source>
        <dbReference type="Proteomes" id="UP000184212"/>
    </source>
</evidence>
<organism evidence="2 3">
    <name type="scientific">Chryseolinea serpens</name>
    <dbReference type="NCBI Taxonomy" id="947013"/>
    <lineage>
        <taxon>Bacteria</taxon>
        <taxon>Pseudomonadati</taxon>
        <taxon>Bacteroidota</taxon>
        <taxon>Cytophagia</taxon>
        <taxon>Cytophagales</taxon>
        <taxon>Fulvivirgaceae</taxon>
        <taxon>Chryseolinea</taxon>
    </lineage>
</organism>
<accession>A0A1M5TT67</accession>
<dbReference type="EMBL" id="FQWQ01000003">
    <property type="protein sequence ID" value="SHH54015.1"/>
    <property type="molecule type" value="Genomic_DNA"/>
</dbReference>
<dbReference type="STRING" id="947013.SAMN04488109_4265"/>
<dbReference type="InterPro" id="IPR032578">
    <property type="entry name" value="DUF4919"/>
</dbReference>
<feature type="compositionally biased region" description="Basic and acidic residues" evidence="1">
    <location>
        <begin position="30"/>
        <end position="50"/>
    </location>
</feature>
<dbReference type="AlphaFoldDB" id="A0A1M5TT67"/>
<dbReference type="OrthoDB" id="9814069at2"/>
<gene>
    <name evidence="2" type="ORF">SAMN04488109_4265</name>
</gene>
<feature type="region of interest" description="Disordered" evidence="1">
    <location>
        <begin position="30"/>
        <end position="55"/>
    </location>
</feature>
<dbReference type="RefSeq" id="WP_073138007.1">
    <property type="nucleotide sequence ID" value="NZ_FQWQ01000003.1"/>
</dbReference>